<protein>
    <submittedName>
        <fullName evidence="1">Uncharacterized protein</fullName>
    </submittedName>
</protein>
<keyword evidence="2" id="KW-1185">Reference proteome</keyword>
<proteinExistence type="predicted"/>
<dbReference type="Proteomes" id="UP001374535">
    <property type="component" value="Chromosome 9"/>
</dbReference>
<evidence type="ECO:0000313" key="2">
    <source>
        <dbReference type="Proteomes" id="UP001374535"/>
    </source>
</evidence>
<reference evidence="1 2" key="1">
    <citation type="journal article" date="2023" name="Life. Sci Alliance">
        <title>Evolutionary insights into 3D genome organization and epigenetic landscape of Vigna mungo.</title>
        <authorList>
            <person name="Junaid A."/>
            <person name="Singh B."/>
            <person name="Bhatia S."/>
        </authorList>
    </citation>
    <scope>NUCLEOTIDE SEQUENCE [LARGE SCALE GENOMIC DNA]</scope>
    <source>
        <strain evidence="1">Urdbean</strain>
    </source>
</reference>
<dbReference type="AlphaFoldDB" id="A0AAQ3MRB6"/>
<sequence>MREIIQLEVVFRIDDGLVRWGSRFVFSGFRKRPTLFTMMMTHSKTRGFLHRAREGEEKVTLLRLERTMLSGNGLGQSEVDDVVRRWTMIPVVALAPAANGVADDAAACDRR</sequence>
<organism evidence="1 2">
    <name type="scientific">Vigna mungo</name>
    <name type="common">Black gram</name>
    <name type="synonym">Phaseolus mungo</name>
    <dbReference type="NCBI Taxonomy" id="3915"/>
    <lineage>
        <taxon>Eukaryota</taxon>
        <taxon>Viridiplantae</taxon>
        <taxon>Streptophyta</taxon>
        <taxon>Embryophyta</taxon>
        <taxon>Tracheophyta</taxon>
        <taxon>Spermatophyta</taxon>
        <taxon>Magnoliopsida</taxon>
        <taxon>eudicotyledons</taxon>
        <taxon>Gunneridae</taxon>
        <taxon>Pentapetalae</taxon>
        <taxon>rosids</taxon>
        <taxon>fabids</taxon>
        <taxon>Fabales</taxon>
        <taxon>Fabaceae</taxon>
        <taxon>Papilionoideae</taxon>
        <taxon>50 kb inversion clade</taxon>
        <taxon>NPAAA clade</taxon>
        <taxon>indigoferoid/millettioid clade</taxon>
        <taxon>Phaseoleae</taxon>
        <taxon>Vigna</taxon>
    </lineage>
</organism>
<name>A0AAQ3MRB6_VIGMU</name>
<accession>A0AAQ3MRB6</accession>
<evidence type="ECO:0000313" key="1">
    <source>
        <dbReference type="EMBL" id="WVY95705.1"/>
    </source>
</evidence>
<dbReference type="EMBL" id="CP144692">
    <property type="protein sequence ID" value="WVY95705.1"/>
    <property type="molecule type" value="Genomic_DNA"/>
</dbReference>
<gene>
    <name evidence="1" type="ORF">V8G54_027856</name>
</gene>